<name>A0A2U9IRM8_9CREN</name>
<accession>A0A2U9IRM8</accession>
<dbReference type="KEGG" id="mhk:DFR87_02020"/>
<dbReference type="AlphaFoldDB" id="A0A2U9IRM8"/>
<reference evidence="2" key="3">
    <citation type="submission" date="2020-03" db="EMBL/GenBank/DDBJ databases">
        <title>Sequencing and Assembly of Multiple Reported Metal-Biooxidizing Members of the Extremely Thermoacidophilic Archaeal Family Sulfolobaceae.</title>
        <authorList>
            <person name="Counts J.A."/>
            <person name="Kelly R.M."/>
        </authorList>
    </citation>
    <scope>NUCLEOTIDE SEQUENCE [LARGE SCALE GENOMIC DNA]</scope>
    <source>
        <strain evidence="2">HO1-1</strain>
    </source>
</reference>
<organism evidence="1 2">
    <name type="scientific">Metallosphaera hakonensis JCM 8857 = DSM 7519</name>
    <dbReference type="NCBI Taxonomy" id="1293036"/>
    <lineage>
        <taxon>Archaea</taxon>
        <taxon>Thermoproteota</taxon>
        <taxon>Thermoprotei</taxon>
        <taxon>Sulfolobales</taxon>
        <taxon>Sulfolobaceae</taxon>
        <taxon>Metallosphaera</taxon>
    </lineage>
</organism>
<sequence>MTWISARSALKTVVSMVSKLEDGKSLTIESFKRDRWVKLSKKGQRVIIEERGFNDNKIEVMVDDLSHVLKEIFEREFPRSHQLRMSVSKES</sequence>
<gene>
    <name evidence="1" type="ORF">DFR87_02020</name>
</gene>
<dbReference type="RefSeq" id="WP_054837039.1">
    <property type="nucleotide sequence ID" value="NZ_BBBA01000021.1"/>
</dbReference>
<evidence type="ECO:0000313" key="2">
    <source>
        <dbReference type="Proteomes" id="UP000247586"/>
    </source>
</evidence>
<dbReference type="EMBL" id="CP029287">
    <property type="protein sequence ID" value="AWR98682.1"/>
    <property type="molecule type" value="Genomic_DNA"/>
</dbReference>
<reference evidence="1 2" key="1">
    <citation type="submission" date="2018-05" db="EMBL/GenBank/DDBJ databases">
        <title>Complete Genome Sequences of Extremely Thermoacidophilic, Metal-Mobilizing Type-Strain Members of the Archaeal Family Sulfolobaceae: Acidianus brierleyi DSM-1651T, Acidianus sulfidivorans DSM-18786T, Metallosphaera hakonensis DSM-7519T, and Metallosphaera prunae DSM-10039T.</title>
        <authorList>
            <person name="Counts J.A."/>
            <person name="Kelly R.M."/>
        </authorList>
    </citation>
    <scope>NUCLEOTIDE SEQUENCE [LARGE SCALE GENOMIC DNA]</scope>
    <source>
        <strain evidence="1 2">HO1-1</strain>
    </source>
</reference>
<proteinExistence type="predicted"/>
<dbReference type="Proteomes" id="UP000247586">
    <property type="component" value="Chromosome"/>
</dbReference>
<protein>
    <submittedName>
        <fullName evidence="1">Uncharacterized protein</fullName>
    </submittedName>
</protein>
<dbReference type="OrthoDB" id="39416at2157"/>
<reference evidence="2" key="2">
    <citation type="submission" date="2020-03" db="EMBL/GenBank/DDBJ databases">
        <title>Complete Genome Sequences of Extremely Thermoacidophilic, Metal-Mobilizing Type-Strain Members of the Archaeal Family Sulfolobaceae: Acidianus brierleyi DSM-1651T, Acidianus sulfidivorans DSM-18786T, Metallosphaera hakonensis DSM-7519T, and Metallosphaera prunae DSM-10039T.</title>
        <authorList>
            <person name="Counts J.A."/>
            <person name="Kelly R.M."/>
        </authorList>
    </citation>
    <scope>NUCLEOTIDE SEQUENCE [LARGE SCALE GENOMIC DNA]</scope>
    <source>
        <strain evidence="2">HO1-1</strain>
    </source>
</reference>
<keyword evidence="2" id="KW-1185">Reference proteome</keyword>
<evidence type="ECO:0000313" key="1">
    <source>
        <dbReference type="EMBL" id="AWR98682.1"/>
    </source>
</evidence>
<dbReference type="GeneID" id="36834080"/>